<proteinExistence type="predicted"/>
<feature type="domain" description="Secretion system C-terminal sorting" evidence="1">
    <location>
        <begin position="245"/>
        <end position="311"/>
    </location>
</feature>
<protein>
    <recommendedName>
        <fullName evidence="1">Secretion system C-terminal sorting domain-containing protein</fullName>
    </recommendedName>
</protein>
<dbReference type="InterPro" id="IPR026444">
    <property type="entry name" value="Secre_tail"/>
</dbReference>
<evidence type="ECO:0000259" key="1">
    <source>
        <dbReference type="Pfam" id="PF18962"/>
    </source>
</evidence>
<organism evidence="2">
    <name type="scientific">bioreactor metagenome</name>
    <dbReference type="NCBI Taxonomy" id="1076179"/>
    <lineage>
        <taxon>unclassified sequences</taxon>
        <taxon>metagenomes</taxon>
        <taxon>ecological metagenomes</taxon>
    </lineage>
</organism>
<dbReference type="NCBIfam" id="TIGR04183">
    <property type="entry name" value="Por_Secre_tail"/>
    <property type="match status" value="1"/>
</dbReference>
<accession>A0A644UE96</accession>
<gene>
    <name evidence="2" type="ORF">SDC9_23163</name>
</gene>
<name>A0A644UE96_9ZZZZ</name>
<reference evidence="2" key="1">
    <citation type="submission" date="2019-08" db="EMBL/GenBank/DDBJ databases">
        <authorList>
            <person name="Kucharzyk K."/>
            <person name="Murdoch R.W."/>
            <person name="Higgins S."/>
            <person name="Loffler F."/>
        </authorList>
    </citation>
    <scope>NUCLEOTIDE SEQUENCE</scope>
</reference>
<dbReference type="AlphaFoldDB" id="A0A644UE96"/>
<dbReference type="EMBL" id="VSSQ01000105">
    <property type="protein sequence ID" value="MPL77308.1"/>
    <property type="molecule type" value="Genomic_DNA"/>
</dbReference>
<comment type="caution">
    <text evidence="2">The sequence shown here is derived from an EMBL/GenBank/DDBJ whole genome shotgun (WGS) entry which is preliminary data.</text>
</comment>
<evidence type="ECO:0000313" key="2">
    <source>
        <dbReference type="EMBL" id="MPL77308.1"/>
    </source>
</evidence>
<sequence>MKKIILLVLTIWAFSVNAQNVFQNAGFETWNGTTLSQWNTLSVMGVSISDVSKSTEPNSGSFAVKIAPKPLPSSLAAVIGVDNMIVPGLLTNATININAIITALSSGNLNFDNNTLLSIFTDGVQLTEKPTAVNGYISWNPIDPINENILLGVYVISNQTGTREVIGMGAYSNVAPFKTDYMPFEASIIYQDEQKTPSELIFISLVSSLDTNATSFGYLLMDDVSIATEVGLENISTTSKKLPIVYPNPTSGEFKLNVNSDVEVSVYNQLGQVIIPAREYAPNKTLSVKEKGIYFVRIKDSKGFKTQKLVVK</sequence>
<dbReference type="Pfam" id="PF18962">
    <property type="entry name" value="Por_Secre_tail"/>
    <property type="match status" value="1"/>
</dbReference>